<evidence type="ECO:0000313" key="1">
    <source>
        <dbReference type="EMBL" id="BAT10319.1"/>
    </source>
</evidence>
<reference evidence="1 2" key="2">
    <citation type="journal article" date="2013" name="Plant Cell Physiol.">
        <title>Rice Annotation Project Database (RAP-DB): an integrative and interactive database for rice genomics.</title>
        <authorList>
            <person name="Sakai H."/>
            <person name="Lee S.S."/>
            <person name="Tanaka T."/>
            <person name="Numa H."/>
            <person name="Kim J."/>
            <person name="Kawahara Y."/>
            <person name="Wakimoto H."/>
            <person name="Yang C.C."/>
            <person name="Iwamoto M."/>
            <person name="Abe T."/>
            <person name="Yamada Y."/>
            <person name="Muto A."/>
            <person name="Inokuchi H."/>
            <person name="Ikemura T."/>
            <person name="Matsumoto T."/>
            <person name="Sasaki T."/>
            <person name="Itoh T."/>
        </authorList>
    </citation>
    <scope>NUCLEOTIDE SEQUENCE [LARGE SCALE GENOMIC DNA]</scope>
    <source>
        <strain evidence="2">cv. Nipponbare</strain>
    </source>
</reference>
<dbReference type="PaxDb" id="39947-A0A0P0XTI9"/>
<reference evidence="1 2" key="3">
    <citation type="journal article" date="2013" name="Rice">
        <title>Improvement of the Oryza sativa Nipponbare reference genome using next generation sequence and optical map data.</title>
        <authorList>
            <person name="Kawahara Y."/>
            <person name="de la Bastide M."/>
            <person name="Hamilton J.P."/>
            <person name="Kanamori H."/>
            <person name="McCombie W.R."/>
            <person name="Ouyang S."/>
            <person name="Schwartz D.C."/>
            <person name="Tanaka T."/>
            <person name="Wu J."/>
            <person name="Zhou S."/>
            <person name="Childs K.L."/>
            <person name="Davidson R.M."/>
            <person name="Lin H."/>
            <person name="Quesada-Ocampo L."/>
            <person name="Vaillancourt B."/>
            <person name="Sakai H."/>
            <person name="Lee S.S."/>
            <person name="Kim J."/>
            <person name="Numa H."/>
            <person name="Itoh T."/>
            <person name="Buell C.R."/>
            <person name="Matsumoto T."/>
        </authorList>
    </citation>
    <scope>NUCLEOTIDE SEQUENCE [LARGE SCALE GENOMIC DNA]</scope>
    <source>
        <strain evidence="2">cv. Nipponbare</strain>
    </source>
</reference>
<protein>
    <submittedName>
        <fullName evidence="1">Os10g0323400 protein</fullName>
    </submittedName>
</protein>
<reference evidence="2" key="1">
    <citation type="journal article" date="2005" name="Nature">
        <title>The map-based sequence of the rice genome.</title>
        <authorList>
            <consortium name="International rice genome sequencing project (IRGSP)"/>
            <person name="Matsumoto T."/>
            <person name="Wu J."/>
            <person name="Kanamori H."/>
            <person name="Katayose Y."/>
            <person name="Fujisawa M."/>
            <person name="Namiki N."/>
            <person name="Mizuno H."/>
            <person name="Yamamoto K."/>
            <person name="Antonio B.A."/>
            <person name="Baba T."/>
            <person name="Sakata K."/>
            <person name="Nagamura Y."/>
            <person name="Aoki H."/>
            <person name="Arikawa K."/>
            <person name="Arita K."/>
            <person name="Bito T."/>
            <person name="Chiden Y."/>
            <person name="Fujitsuka N."/>
            <person name="Fukunaka R."/>
            <person name="Hamada M."/>
            <person name="Harada C."/>
            <person name="Hayashi A."/>
            <person name="Hijishita S."/>
            <person name="Honda M."/>
            <person name="Hosokawa S."/>
            <person name="Ichikawa Y."/>
            <person name="Idonuma A."/>
            <person name="Iijima M."/>
            <person name="Ikeda M."/>
            <person name="Ikeno M."/>
            <person name="Ito K."/>
            <person name="Ito S."/>
            <person name="Ito T."/>
            <person name="Ito Y."/>
            <person name="Ito Y."/>
            <person name="Iwabuchi A."/>
            <person name="Kamiya K."/>
            <person name="Karasawa W."/>
            <person name="Kurita K."/>
            <person name="Katagiri S."/>
            <person name="Kikuta A."/>
            <person name="Kobayashi H."/>
            <person name="Kobayashi N."/>
            <person name="Machita K."/>
            <person name="Maehara T."/>
            <person name="Masukawa M."/>
            <person name="Mizubayashi T."/>
            <person name="Mukai Y."/>
            <person name="Nagasaki H."/>
            <person name="Nagata Y."/>
            <person name="Naito S."/>
            <person name="Nakashima M."/>
            <person name="Nakama Y."/>
            <person name="Nakamichi Y."/>
            <person name="Nakamura M."/>
            <person name="Meguro A."/>
            <person name="Negishi M."/>
            <person name="Ohta I."/>
            <person name="Ohta T."/>
            <person name="Okamoto M."/>
            <person name="Ono N."/>
            <person name="Saji S."/>
            <person name="Sakaguchi M."/>
            <person name="Sakai K."/>
            <person name="Shibata M."/>
            <person name="Shimokawa T."/>
            <person name="Song J."/>
            <person name="Takazaki Y."/>
            <person name="Terasawa K."/>
            <person name="Tsugane M."/>
            <person name="Tsuji K."/>
            <person name="Ueda S."/>
            <person name="Waki K."/>
            <person name="Yamagata H."/>
            <person name="Yamamoto M."/>
            <person name="Yamamoto S."/>
            <person name="Yamane H."/>
            <person name="Yoshiki S."/>
            <person name="Yoshihara R."/>
            <person name="Yukawa K."/>
            <person name="Zhong H."/>
            <person name="Yano M."/>
            <person name="Yuan Q."/>
            <person name="Ouyang S."/>
            <person name="Liu J."/>
            <person name="Jones K.M."/>
            <person name="Gansberger K."/>
            <person name="Moffat K."/>
            <person name="Hill J."/>
            <person name="Bera J."/>
            <person name="Fadrosh D."/>
            <person name="Jin S."/>
            <person name="Johri S."/>
            <person name="Kim M."/>
            <person name="Overton L."/>
            <person name="Reardon M."/>
            <person name="Tsitrin T."/>
            <person name="Vuong H."/>
            <person name="Weaver B."/>
            <person name="Ciecko A."/>
            <person name="Tallon L."/>
            <person name="Jackson J."/>
            <person name="Pai G."/>
            <person name="Aken S.V."/>
            <person name="Utterback T."/>
            <person name="Reidmuller S."/>
            <person name="Feldblyum T."/>
            <person name="Hsiao J."/>
            <person name="Zismann V."/>
            <person name="Iobst S."/>
            <person name="de Vazeille A.R."/>
            <person name="Buell C.R."/>
            <person name="Ying K."/>
            <person name="Li Y."/>
            <person name="Lu T."/>
            <person name="Huang Y."/>
            <person name="Zhao Q."/>
            <person name="Feng Q."/>
            <person name="Zhang L."/>
            <person name="Zhu J."/>
            <person name="Weng Q."/>
            <person name="Mu J."/>
            <person name="Lu Y."/>
            <person name="Fan D."/>
            <person name="Liu Y."/>
            <person name="Guan J."/>
            <person name="Zhang Y."/>
            <person name="Yu S."/>
            <person name="Liu X."/>
            <person name="Zhang Y."/>
            <person name="Hong G."/>
            <person name="Han B."/>
            <person name="Choisne N."/>
            <person name="Demange N."/>
            <person name="Orjeda G."/>
            <person name="Samain S."/>
            <person name="Cattolico L."/>
            <person name="Pelletier E."/>
            <person name="Couloux A."/>
            <person name="Segurens B."/>
            <person name="Wincker P."/>
            <person name="D'Hont A."/>
            <person name="Scarpelli C."/>
            <person name="Weissenbach J."/>
            <person name="Salanoubat M."/>
            <person name="Quetier F."/>
            <person name="Yu Y."/>
            <person name="Kim H.R."/>
            <person name="Rambo T."/>
            <person name="Currie J."/>
            <person name="Collura K."/>
            <person name="Luo M."/>
            <person name="Yang T."/>
            <person name="Ammiraju J.S.S."/>
            <person name="Engler F."/>
            <person name="Soderlund C."/>
            <person name="Wing R.A."/>
            <person name="Palmer L.E."/>
            <person name="de la Bastide M."/>
            <person name="Spiegel L."/>
            <person name="Nascimento L."/>
            <person name="Zutavern T."/>
            <person name="O'Shaughnessy A."/>
            <person name="Dike S."/>
            <person name="Dedhia N."/>
            <person name="Preston R."/>
            <person name="Balija V."/>
            <person name="McCombie W.R."/>
            <person name="Chow T."/>
            <person name="Chen H."/>
            <person name="Chung M."/>
            <person name="Chen C."/>
            <person name="Shaw J."/>
            <person name="Wu H."/>
            <person name="Hsiao K."/>
            <person name="Chao Y."/>
            <person name="Chu M."/>
            <person name="Cheng C."/>
            <person name="Hour A."/>
            <person name="Lee P."/>
            <person name="Lin S."/>
            <person name="Lin Y."/>
            <person name="Liou J."/>
            <person name="Liu S."/>
            <person name="Hsing Y."/>
            <person name="Raghuvanshi S."/>
            <person name="Mohanty A."/>
            <person name="Bharti A.K."/>
            <person name="Gaur A."/>
            <person name="Gupta V."/>
            <person name="Kumar D."/>
            <person name="Ravi V."/>
            <person name="Vij S."/>
            <person name="Kapur A."/>
            <person name="Khurana P."/>
            <person name="Khurana P."/>
            <person name="Khurana J.P."/>
            <person name="Tyagi A.K."/>
            <person name="Gaikwad K."/>
            <person name="Singh A."/>
            <person name="Dalal V."/>
            <person name="Srivastava S."/>
            <person name="Dixit A."/>
            <person name="Pal A.K."/>
            <person name="Ghazi I.A."/>
            <person name="Yadav M."/>
            <person name="Pandit A."/>
            <person name="Bhargava A."/>
            <person name="Sureshbabu K."/>
            <person name="Batra K."/>
            <person name="Sharma T.R."/>
            <person name="Mohapatra T."/>
            <person name="Singh N.K."/>
            <person name="Messing J."/>
            <person name="Nelson A.B."/>
            <person name="Fuks G."/>
            <person name="Kavchok S."/>
            <person name="Keizer G."/>
            <person name="Linton E."/>
            <person name="Llaca V."/>
            <person name="Song R."/>
            <person name="Tanyolac B."/>
            <person name="Young S."/>
            <person name="Ho-Il K."/>
            <person name="Hahn J.H."/>
            <person name="Sangsakoo G."/>
            <person name="Vanavichit A."/>
            <person name="de Mattos Luiz.A.T."/>
            <person name="Zimmer P.D."/>
            <person name="Malone G."/>
            <person name="Dellagostin O."/>
            <person name="de Oliveira A.C."/>
            <person name="Bevan M."/>
            <person name="Bancroft I."/>
            <person name="Minx P."/>
            <person name="Cordum H."/>
            <person name="Wilson R."/>
            <person name="Cheng Z."/>
            <person name="Jin W."/>
            <person name="Jiang J."/>
            <person name="Leong S.A."/>
            <person name="Iwama H."/>
            <person name="Gojobori T."/>
            <person name="Itoh T."/>
            <person name="Niimura Y."/>
            <person name="Fujii Y."/>
            <person name="Habara T."/>
            <person name="Sakai H."/>
            <person name="Sato Y."/>
            <person name="Wilson G."/>
            <person name="Kumar K."/>
            <person name="McCouch S."/>
            <person name="Juretic N."/>
            <person name="Hoen D."/>
            <person name="Wright S."/>
            <person name="Bruskiewich R."/>
            <person name="Bureau T."/>
            <person name="Miyao A."/>
            <person name="Hirochika H."/>
            <person name="Nishikawa T."/>
            <person name="Kadowaki K."/>
            <person name="Sugiura M."/>
            <person name="Burr B."/>
            <person name="Sasaki T."/>
        </authorList>
    </citation>
    <scope>NUCLEOTIDE SEQUENCE [LARGE SCALE GENOMIC DNA]</scope>
    <source>
        <strain evidence="2">cv. Nipponbare</strain>
    </source>
</reference>
<evidence type="ECO:0000313" key="2">
    <source>
        <dbReference type="Proteomes" id="UP000059680"/>
    </source>
</evidence>
<keyword evidence="2" id="KW-1185">Reference proteome</keyword>
<dbReference type="InParanoid" id="A0A0P0XTI9"/>
<dbReference type="EMBL" id="AP014966">
    <property type="protein sequence ID" value="BAT10319.1"/>
    <property type="molecule type" value="Genomic_DNA"/>
</dbReference>
<gene>
    <name evidence="1" type="ordered locus">Os10g0323400</name>
    <name evidence="1" type="ORF">OSNPB_100323400</name>
</gene>
<dbReference type="AlphaFoldDB" id="A0A0P0XTI9"/>
<sequence>MVVGPRSKASRPSSPLSVLVVKLKVVDGGCSCKEGLLCRLLTWSSFVFLLVVPAKSDDSWELSCSPSVLVGDIKDNIVFGAHIFIFLFLFRSARPPPSPWCSSSLMAVEATASGLADGLGNDNTQRFRSGIVGGPSAFESHGQKPCMAFIHD</sequence>
<dbReference type="Proteomes" id="UP000059680">
    <property type="component" value="Chromosome 10"/>
</dbReference>
<accession>A0A0P0XTI9</accession>
<name>A0A0P0XTI9_ORYSJ</name>
<organism evidence="1 2">
    <name type="scientific">Oryza sativa subsp. japonica</name>
    <name type="common">Rice</name>
    <dbReference type="NCBI Taxonomy" id="39947"/>
    <lineage>
        <taxon>Eukaryota</taxon>
        <taxon>Viridiplantae</taxon>
        <taxon>Streptophyta</taxon>
        <taxon>Embryophyta</taxon>
        <taxon>Tracheophyta</taxon>
        <taxon>Spermatophyta</taxon>
        <taxon>Magnoliopsida</taxon>
        <taxon>Liliopsida</taxon>
        <taxon>Poales</taxon>
        <taxon>Poaceae</taxon>
        <taxon>BOP clade</taxon>
        <taxon>Oryzoideae</taxon>
        <taxon>Oryzeae</taxon>
        <taxon>Oryzinae</taxon>
        <taxon>Oryza</taxon>
        <taxon>Oryza sativa</taxon>
    </lineage>
</organism>
<proteinExistence type="predicted"/>